<dbReference type="InterPro" id="IPR006197">
    <property type="entry name" value="Peptidase_S24_LexA"/>
</dbReference>
<dbReference type="PANTHER" id="PTHR33516">
    <property type="entry name" value="LEXA REPRESSOR"/>
    <property type="match status" value="1"/>
</dbReference>
<feature type="domain" description="LexA repressor DNA-binding" evidence="15">
    <location>
        <begin position="2"/>
        <end position="63"/>
    </location>
</feature>
<dbReference type="NCBIfam" id="TIGR00498">
    <property type="entry name" value="lexA"/>
    <property type="match status" value="1"/>
</dbReference>
<dbReference type="HAMAP" id="MF_00015">
    <property type="entry name" value="LexA"/>
    <property type="match status" value="1"/>
</dbReference>
<keyword evidence="17" id="KW-1185">Reference proteome</keyword>
<evidence type="ECO:0000313" key="17">
    <source>
        <dbReference type="Proteomes" id="UP001529369"/>
    </source>
</evidence>
<keyword evidence="3 12" id="KW-0235">DNA replication</keyword>
<evidence type="ECO:0000256" key="4">
    <source>
        <dbReference type="ARBA" id="ARBA00022763"/>
    </source>
</evidence>
<keyword evidence="7 12" id="KW-0805">Transcription regulation</keyword>
<dbReference type="SUPFAM" id="SSF46785">
    <property type="entry name" value="Winged helix' DNA-binding domain"/>
    <property type="match status" value="1"/>
</dbReference>
<evidence type="ECO:0000256" key="6">
    <source>
        <dbReference type="ARBA" id="ARBA00022813"/>
    </source>
</evidence>
<keyword evidence="2 12" id="KW-0678">Repressor</keyword>
<evidence type="ECO:0000256" key="2">
    <source>
        <dbReference type="ARBA" id="ARBA00022491"/>
    </source>
</evidence>
<comment type="caution">
    <text evidence="16">The sequence shown here is derived from an EMBL/GenBank/DDBJ whole genome shotgun (WGS) entry which is preliminary data.</text>
</comment>
<evidence type="ECO:0000256" key="9">
    <source>
        <dbReference type="ARBA" id="ARBA00023163"/>
    </source>
</evidence>
<dbReference type="EC" id="3.4.21.88" evidence="12"/>
<comment type="function">
    <text evidence="12">Represses a number of genes involved in the response to DNA damage (SOS response), including recA and lexA. In the presence of single-stranded DNA, RecA interacts with LexA causing an autocatalytic cleavage which disrupts the DNA-binding part of LexA, leading to derepression of the SOS regulon and eventually DNA repair.</text>
</comment>
<evidence type="ECO:0000256" key="8">
    <source>
        <dbReference type="ARBA" id="ARBA00023125"/>
    </source>
</evidence>
<evidence type="ECO:0000259" key="14">
    <source>
        <dbReference type="Pfam" id="PF00717"/>
    </source>
</evidence>
<dbReference type="InterPro" id="IPR036390">
    <property type="entry name" value="WH_DNA-bd_sf"/>
</dbReference>
<keyword evidence="6 12" id="KW-0068">Autocatalytic cleavage</keyword>
<dbReference type="Gene3D" id="1.10.10.10">
    <property type="entry name" value="Winged helix-like DNA-binding domain superfamily/Winged helix DNA-binding domain"/>
    <property type="match status" value="1"/>
</dbReference>
<feature type="DNA-binding region" description="H-T-H motif" evidence="12">
    <location>
        <begin position="26"/>
        <end position="46"/>
    </location>
</feature>
<dbReference type="RefSeq" id="WP_290317249.1">
    <property type="nucleotide sequence ID" value="NZ_JAUFPN010000147.1"/>
</dbReference>
<dbReference type="InterPro" id="IPR050077">
    <property type="entry name" value="LexA_repressor"/>
</dbReference>
<keyword evidence="11 12" id="KW-0742">SOS response</keyword>
<evidence type="ECO:0000256" key="12">
    <source>
        <dbReference type="HAMAP-Rule" id="MF_00015"/>
    </source>
</evidence>
<evidence type="ECO:0000256" key="10">
    <source>
        <dbReference type="ARBA" id="ARBA00023204"/>
    </source>
</evidence>
<dbReference type="Pfam" id="PF00717">
    <property type="entry name" value="Peptidase_S24"/>
    <property type="match status" value="1"/>
</dbReference>
<evidence type="ECO:0000313" key="16">
    <source>
        <dbReference type="EMBL" id="MDN3565417.1"/>
    </source>
</evidence>
<organism evidence="16 17">
    <name type="scientific">Paeniroseomonas aquatica</name>
    <dbReference type="NCBI Taxonomy" id="373043"/>
    <lineage>
        <taxon>Bacteria</taxon>
        <taxon>Pseudomonadati</taxon>
        <taxon>Pseudomonadota</taxon>
        <taxon>Alphaproteobacteria</taxon>
        <taxon>Acetobacterales</taxon>
        <taxon>Acetobacteraceae</taxon>
        <taxon>Paeniroseomonas</taxon>
    </lineage>
</organism>
<dbReference type="InterPro" id="IPR006199">
    <property type="entry name" value="LexA_DNA-bd_dom"/>
</dbReference>
<keyword evidence="8 12" id="KW-0238">DNA-binding</keyword>
<proteinExistence type="inferred from homology"/>
<reference evidence="17" key="1">
    <citation type="journal article" date="2019" name="Int. J. Syst. Evol. Microbiol.">
        <title>The Global Catalogue of Microorganisms (GCM) 10K type strain sequencing project: providing services to taxonomists for standard genome sequencing and annotation.</title>
        <authorList>
            <consortium name="The Broad Institute Genomics Platform"/>
            <consortium name="The Broad Institute Genome Sequencing Center for Infectious Disease"/>
            <person name="Wu L."/>
            <person name="Ma J."/>
        </authorList>
    </citation>
    <scope>NUCLEOTIDE SEQUENCE [LARGE SCALE GENOMIC DNA]</scope>
    <source>
        <strain evidence="17">CECT 7131</strain>
    </source>
</reference>
<comment type="catalytic activity">
    <reaction evidence="12">
        <text>Hydrolysis of Ala-|-Gly bond in repressor LexA.</text>
        <dbReference type="EC" id="3.4.21.88"/>
    </reaction>
</comment>
<sequence length="244" mass="26586">MLTRKQHELLIFIDKHLRATGFSPSFEEMKDALKLKSKSGIHRLITALEERGFLRRRAHRARALEVIRLPENVAPRRAAEAAAPPAPAGREASFAPNVIHGRFAPNLPGVARTGHEGMAVQLPLYGRIAAGLAIEALRDSGTSVEVPAGLLASGEHYALEVAGDSMIEAGIMDGDTVIIRRGETADNGAIVVALVDENEVTLKRLRRRGNSIALEAANPRYETRIFGPDRVKVQGRLVGLLRKY</sequence>
<keyword evidence="9 12" id="KW-0804">Transcription</keyword>
<protein>
    <recommendedName>
        <fullName evidence="12">LexA repressor</fullName>
        <ecNumber evidence="12">3.4.21.88</ecNumber>
    </recommendedName>
</protein>
<dbReference type="InterPro" id="IPR039418">
    <property type="entry name" value="LexA-like"/>
</dbReference>
<evidence type="ECO:0000256" key="7">
    <source>
        <dbReference type="ARBA" id="ARBA00023015"/>
    </source>
</evidence>
<dbReference type="GO" id="GO:0004252">
    <property type="term" value="F:serine-type endopeptidase activity"/>
    <property type="evidence" value="ECO:0007669"/>
    <property type="project" value="UniProtKB-EC"/>
</dbReference>
<feature type="site" description="Cleavage; by autolysis" evidence="12">
    <location>
        <begin position="130"/>
        <end position="131"/>
    </location>
</feature>
<dbReference type="SUPFAM" id="SSF51306">
    <property type="entry name" value="LexA/Signal peptidase"/>
    <property type="match status" value="1"/>
</dbReference>
<evidence type="ECO:0000256" key="5">
    <source>
        <dbReference type="ARBA" id="ARBA00022801"/>
    </source>
</evidence>
<dbReference type="InterPro" id="IPR015927">
    <property type="entry name" value="Peptidase_S24_S26A/B/C"/>
</dbReference>
<keyword evidence="5 12" id="KW-0378">Hydrolase</keyword>
<gene>
    <name evidence="12 16" type="primary">lexA</name>
    <name evidence="16" type="ORF">QWZ14_13695</name>
</gene>
<evidence type="ECO:0000259" key="15">
    <source>
        <dbReference type="Pfam" id="PF01726"/>
    </source>
</evidence>
<dbReference type="CDD" id="cd06529">
    <property type="entry name" value="S24_LexA-like"/>
    <property type="match status" value="1"/>
</dbReference>
<dbReference type="Proteomes" id="UP001529369">
    <property type="component" value="Unassembled WGS sequence"/>
</dbReference>
<evidence type="ECO:0000256" key="11">
    <source>
        <dbReference type="ARBA" id="ARBA00023236"/>
    </source>
</evidence>
<feature type="active site" description="For autocatalytic cleavage activity" evidence="12">
    <location>
        <position position="165"/>
    </location>
</feature>
<evidence type="ECO:0000256" key="1">
    <source>
        <dbReference type="ARBA" id="ARBA00007484"/>
    </source>
</evidence>
<comment type="similarity">
    <text evidence="1 12 13">Belongs to the peptidase S24 family.</text>
</comment>
<dbReference type="InterPro" id="IPR006200">
    <property type="entry name" value="LexA"/>
</dbReference>
<dbReference type="EMBL" id="JAUFPN010000147">
    <property type="protein sequence ID" value="MDN3565417.1"/>
    <property type="molecule type" value="Genomic_DNA"/>
</dbReference>
<keyword evidence="10 12" id="KW-0234">DNA repair</keyword>
<keyword evidence="4 12" id="KW-0227">DNA damage</keyword>
<feature type="domain" description="Peptidase S24/S26A/S26B/S26C" evidence="14">
    <location>
        <begin position="123"/>
        <end position="238"/>
    </location>
</feature>
<feature type="active site" description="For autocatalytic cleavage activity" evidence="12">
    <location>
        <position position="203"/>
    </location>
</feature>
<name>A0ABT8A6J3_9PROT</name>
<accession>A0ABT8A6J3</accession>
<dbReference type="PRINTS" id="PR00726">
    <property type="entry name" value="LEXASERPTASE"/>
</dbReference>
<dbReference type="Gene3D" id="2.10.109.10">
    <property type="entry name" value="Umud Fragment, subunit A"/>
    <property type="match status" value="1"/>
</dbReference>
<evidence type="ECO:0000256" key="13">
    <source>
        <dbReference type="RuleBase" id="RU003991"/>
    </source>
</evidence>
<dbReference type="InterPro" id="IPR036286">
    <property type="entry name" value="LexA/Signal_pep-like_sf"/>
</dbReference>
<dbReference type="InterPro" id="IPR036388">
    <property type="entry name" value="WH-like_DNA-bd_sf"/>
</dbReference>
<dbReference type="PANTHER" id="PTHR33516:SF2">
    <property type="entry name" value="LEXA REPRESSOR-RELATED"/>
    <property type="match status" value="1"/>
</dbReference>
<evidence type="ECO:0000256" key="3">
    <source>
        <dbReference type="ARBA" id="ARBA00022705"/>
    </source>
</evidence>
<dbReference type="Pfam" id="PF01726">
    <property type="entry name" value="LexA_DNA_bind"/>
    <property type="match status" value="1"/>
</dbReference>
<comment type="subunit">
    <text evidence="12">Homodimer.</text>
</comment>